<organism evidence="4 5">
    <name type="scientific">Grifola frondosa</name>
    <name type="common">Maitake</name>
    <name type="synonym">Polyporus frondosus</name>
    <dbReference type="NCBI Taxonomy" id="5627"/>
    <lineage>
        <taxon>Eukaryota</taxon>
        <taxon>Fungi</taxon>
        <taxon>Dikarya</taxon>
        <taxon>Basidiomycota</taxon>
        <taxon>Agaricomycotina</taxon>
        <taxon>Agaricomycetes</taxon>
        <taxon>Polyporales</taxon>
        <taxon>Grifolaceae</taxon>
        <taxon>Grifola</taxon>
    </lineage>
</organism>
<dbReference type="GO" id="GO:0008270">
    <property type="term" value="F:zinc ion binding"/>
    <property type="evidence" value="ECO:0007669"/>
    <property type="project" value="UniProtKB-KW"/>
</dbReference>
<dbReference type="Proteomes" id="UP000092993">
    <property type="component" value="Unassembled WGS sequence"/>
</dbReference>
<keyword evidence="2" id="KW-0862">Zinc</keyword>
<dbReference type="SMART" id="SM00343">
    <property type="entry name" value="ZnF_C2HC"/>
    <property type="match status" value="5"/>
</dbReference>
<keyword evidence="1" id="KW-0507">mRNA processing</keyword>
<dbReference type="Pfam" id="PF00098">
    <property type="entry name" value="zf-CCHC"/>
    <property type="match status" value="5"/>
</dbReference>
<dbReference type="PROSITE" id="PS50158">
    <property type="entry name" value="ZF_CCHC"/>
    <property type="match status" value="5"/>
</dbReference>
<gene>
    <name evidence="4" type="primary">GIS2</name>
    <name evidence="4" type="ORF">A0H81_09714</name>
</gene>
<feature type="domain" description="CCHC-type" evidence="3">
    <location>
        <begin position="30"/>
        <end position="45"/>
    </location>
</feature>
<evidence type="ECO:0000313" key="4">
    <source>
        <dbReference type="EMBL" id="OBZ70292.1"/>
    </source>
</evidence>
<feature type="domain" description="CCHC-type" evidence="3">
    <location>
        <begin position="120"/>
        <end position="134"/>
    </location>
</feature>
<accession>A0A1C7M069</accession>
<protein>
    <submittedName>
        <fullName evidence="4">Zinc finger protein GIS2</fullName>
    </submittedName>
</protein>
<evidence type="ECO:0000256" key="1">
    <source>
        <dbReference type="ARBA" id="ARBA00022664"/>
    </source>
</evidence>
<sequence length="219" mass="23664">MAYQSSRKGCFKCGNLGHIAENCTSQERLCYNCRQPGHESSACPSPRTVAAKQCYSCGGVGHIQADCPSLRLQGGNQKCYNCGRFGHFARNCPNVAGGTFASRAPPPGRALNTSTLPPVKCYRCGGPNHMARDCLAAPGTLVEGGAPAGGNPYKSKTCYKFPRLLGTALKTRTTLADRCLNFVARSILSAVLVRQLRERSAELQMKLVMDRRMMLTLLT</sequence>
<feature type="domain" description="CCHC-type" evidence="3">
    <location>
        <begin position="54"/>
        <end position="69"/>
    </location>
</feature>
<evidence type="ECO:0000259" key="3">
    <source>
        <dbReference type="PROSITE" id="PS50158"/>
    </source>
</evidence>
<keyword evidence="5" id="KW-1185">Reference proteome</keyword>
<proteinExistence type="predicted"/>
<reference evidence="4 5" key="1">
    <citation type="submission" date="2016-03" db="EMBL/GenBank/DDBJ databases">
        <title>Whole genome sequencing of Grifola frondosa 9006-11.</title>
        <authorList>
            <person name="Min B."/>
            <person name="Park H."/>
            <person name="Kim J.-G."/>
            <person name="Cho H."/>
            <person name="Oh Y.-L."/>
            <person name="Kong W.-S."/>
            <person name="Choi I.-G."/>
        </authorList>
    </citation>
    <scope>NUCLEOTIDE SEQUENCE [LARGE SCALE GENOMIC DNA]</scope>
    <source>
        <strain evidence="4 5">9006-11</strain>
    </source>
</reference>
<evidence type="ECO:0000256" key="2">
    <source>
        <dbReference type="PROSITE-ProRule" id="PRU00047"/>
    </source>
</evidence>
<dbReference type="GO" id="GO:0003676">
    <property type="term" value="F:nucleic acid binding"/>
    <property type="evidence" value="ECO:0007669"/>
    <property type="project" value="InterPro"/>
</dbReference>
<dbReference type="InterPro" id="IPR051714">
    <property type="entry name" value="Znf_CCHC_NABP"/>
</dbReference>
<dbReference type="SUPFAM" id="SSF57756">
    <property type="entry name" value="Retrovirus zinc finger-like domains"/>
    <property type="match status" value="3"/>
</dbReference>
<dbReference type="GO" id="GO:0006397">
    <property type="term" value="P:mRNA processing"/>
    <property type="evidence" value="ECO:0007669"/>
    <property type="project" value="UniProtKB-KW"/>
</dbReference>
<dbReference type="OMA" id="HIRANCA"/>
<dbReference type="STRING" id="5627.A0A1C7M069"/>
<keyword evidence="2" id="KW-0863">Zinc-finger</keyword>
<feature type="domain" description="CCHC-type" evidence="3">
    <location>
        <begin position="10"/>
        <end position="25"/>
    </location>
</feature>
<dbReference type="AlphaFoldDB" id="A0A1C7M069"/>
<dbReference type="OrthoDB" id="3341596at2759"/>
<feature type="domain" description="CCHC-type" evidence="3">
    <location>
        <begin position="78"/>
        <end position="94"/>
    </location>
</feature>
<comment type="caution">
    <text evidence="4">The sequence shown here is derived from an EMBL/GenBank/DDBJ whole genome shotgun (WGS) entry which is preliminary data.</text>
</comment>
<dbReference type="Gene3D" id="4.10.60.10">
    <property type="entry name" value="Zinc finger, CCHC-type"/>
    <property type="match status" value="4"/>
</dbReference>
<dbReference type="EMBL" id="LUGG01000014">
    <property type="protein sequence ID" value="OBZ70292.1"/>
    <property type="molecule type" value="Genomic_DNA"/>
</dbReference>
<name>A0A1C7M069_GRIFR</name>
<dbReference type="PANTHER" id="PTHR23002">
    <property type="entry name" value="ZINC FINGER CCHC DOMAIN CONTAINING PROTEIN"/>
    <property type="match status" value="1"/>
</dbReference>
<evidence type="ECO:0000313" key="5">
    <source>
        <dbReference type="Proteomes" id="UP000092993"/>
    </source>
</evidence>
<dbReference type="InterPro" id="IPR036875">
    <property type="entry name" value="Znf_CCHC_sf"/>
</dbReference>
<dbReference type="FunFam" id="4.10.60.10:FF:000016">
    <property type="entry name" value="Cellular nucleic acid-binding protein"/>
    <property type="match status" value="1"/>
</dbReference>
<dbReference type="InterPro" id="IPR001878">
    <property type="entry name" value="Znf_CCHC"/>
</dbReference>
<keyword evidence="2" id="KW-0479">Metal-binding</keyword>